<dbReference type="InterPro" id="IPR018911">
    <property type="entry name" value="Gmad2_Ig-like_dom"/>
</dbReference>
<protein>
    <recommendedName>
        <fullName evidence="2">Bacterial spore germination immunoglobulin-like domain-containing protein</fullName>
    </recommendedName>
</protein>
<evidence type="ECO:0000313" key="4">
    <source>
        <dbReference type="Proteomes" id="UP000177838"/>
    </source>
</evidence>
<dbReference type="EMBL" id="MHTK01000006">
    <property type="protein sequence ID" value="OHA59573.1"/>
    <property type="molecule type" value="Genomic_DNA"/>
</dbReference>
<proteinExistence type="predicted"/>
<keyword evidence="1" id="KW-1133">Transmembrane helix</keyword>
<dbReference type="Pfam" id="PF10648">
    <property type="entry name" value="Gmad2"/>
    <property type="match status" value="1"/>
</dbReference>
<reference evidence="3 4" key="1">
    <citation type="journal article" date="2016" name="Nat. Commun.">
        <title>Thousands of microbial genomes shed light on interconnected biogeochemical processes in an aquifer system.</title>
        <authorList>
            <person name="Anantharaman K."/>
            <person name="Brown C.T."/>
            <person name="Hug L.A."/>
            <person name="Sharon I."/>
            <person name="Castelle C.J."/>
            <person name="Probst A.J."/>
            <person name="Thomas B.C."/>
            <person name="Singh A."/>
            <person name="Wilkins M.J."/>
            <person name="Karaoz U."/>
            <person name="Brodie E.L."/>
            <person name="Williams K.H."/>
            <person name="Hubbard S.S."/>
            <person name="Banfield J.F."/>
        </authorList>
    </citation>
    <scope>NUCLEOTIDE SEQUENCE [LARGE SCALE GENOMIC DNA]</scope>
</reference>
<organism evidence="3 4">
    <name type="scientific">Candidatus Vogelbacteria bacterium RIFOXYD1_FULL_46_19</name>
    <dbReference type="NCBI Taxonomy" id="1802439"/>
    <lineage>
        <taxon>Bacteria</taxon>
        <taxon>Candidatus Vogeliibacteriota</taxon>
    </lineage>
</organism>
<keyword evidence="1" id="KW-0472">Membrane</keyword>
<feature type="domain" description="Bacterial spore germination immunoglobulin-like" evidence="2">
    <location>
        <begin position="78"/>
        <end position="161"/>
    </location>
</feature>
<name>A0A1G2QGT5_9BACT</name>
<evidence type="ECO:0000313" key="3">
    <source>
        <dbReference type="EMBL" id="OHA59573.1"/>
    </source>
</evidence>
<dbReference type="Proteomes" id="UP000177838">
    <property type="component" value="Unassembled WGS sequence"/>
</dbReference>
<gene>
    <name evidence="3" type="ORF">A2589_01785</name>
</gene>
<keyword evidence="1" id="KW-0812">Transmembrane</keyword>
<accession>A0A1G2QGT5</accession>
<evidence type="ECO:0000256" key="1">
    <source>
        <dbReference type="SAM" id="Phobius"/>
    </source>
</evidence>
<feature type="transmembrane region" description="Helical" evidence="1">
    <location>
        <begin position="6"/>
        <end position="23"/>
    </location>
</feature>
<comment type="caution">
    <text evidence="3">The sequence shown here is derived from an EMBL/GenBank/DDBJ whole genome shotgun (WGS) entry which is preliminary data.</text>
</comment>
<dbReference type="AlphaFoldDB" id="A0A1G2QGT5"/>
<sequence length="253" mass="27113">MKTSNIIVIIVVILIVALGWLFLQPKADKEAVPTVNSYEECVAAGYAVLESYPTQCQTPDGRTFTADVGNELEKTDLIQVSNPRPGQAISSPLEISGTARGTWYFEASFPIHLEDAAGNRLATSIAEAQSDWMTENFVPFRSTMSFTATSSGPFTLVLEKSNASGLPEHSDELRIPVIVSDGSNSTASRTSGGCVITGCSAQICASEDMASTCEFRPEYACYQSANARCARNSANQCAWVETAELKACLAQAQ</sequence>
<evidence type="ECO:0000259" key="2">
    <source>
        <dbReference type="Pfam" id="PF10648"/>
    </source>
</evidence>
<dbReference type="STRING" id="1802439.A2589_01785"/>